<dbReference type="STRING" id="5286.A0A0K3CMB8"/>
<accession>A0A0K3CMB8</accession>
<organism evidence="3 5">
    <name type="scientific">Rhodotorula toruloides</name>
    <name type="common">Yeast</name>
    <name type="synonym">Rhodosporidium toruloides</name>
    <dbReference type="NCBI Taxonomy" id="5286"/>
    <lineage>
        <taxon>Eukaryota</taxon>
        <taxon>Fungi</taxon>
        <taxon>Dikarya</taxon>
        <taxon>Basidiomycota</taxon>
        <taxon>Pucciniomycotina</taxon>
        <taxon>Microbotryomycetes</taxon>
        <taxon>Sporidiobolales</taxon>
        <taxon>Sporidiobolaceae</taxon>
        <taxon>Rhodotorula</taxon>
    </lineage>
</organism>
<dbReference type="PANTHER" id="PTHR40422">
    <property type="entry name" value="TRANSLATION MACHINERY-ASSOCIATED PROTEIN 17"/>
    <property type="match status" value="1"/>
</dbReference>
<dbReference type="OrthoDB" id="548474at2759"/>
<dbReference type="EMBL" id="LCTV02000011">
    <property type="protein sequence ID" value="PRQ71802.1"/>
    <property type="molecule type" value="Genomic_DNA"/>
</dbReference>
<dbReference type="AlphaFoldDB" id="A0A0K3CMB8"/>
<dbReference type="Proteomes" id="UP000239560">
    <property type="component" value="Unassembled WGS sequence"/>
</dbReference>
<dbReference type="PANTHER" id="PTHR40422:SF1">
    <property type="entry name" value="TRANSLATION MACHINERY-ASSOCIATED PROTEIN 17"/>
    <property type="match status" value="1"/>
</dbReference>
<reference evidence="4 6" key="2">
    <citation type="journal article" date="2018" name="Elife">
        <title>Functional genomics of lipid metabolism in the oleaginous yeast Rhodosporidium toruloides.</title>
        <authorList>
            <person name="Coradetti S.T."/>
            <person name="Pinel D."/>
            <person name="Geiselman G."/>
            <person name="Ito M."/>
            <person name="Mondo S."/>
            <person name="Reilly M.C."/>
            <person name="Cheng Y.F."/>
            <person name="Bauer S."/>
            <person name="Grigoriev I."/>
            <person name="Gladden J.M."/>
            <person name="Simmons B.A."/>
            <person name="Brem R."/>
            <person name="Arkin A.P."/>
            <person name="Skerker J.M."/>
        </authorList>
    </citation>
    <scope>NUCLEOTIDE SEQUENCE [LARGE SCALE GENOMIC DNA]</scope>
    <source>
        <strain evidence="4 6">NBRC 0880</strain>
    </source>
</reference>
<dbReference type="EMBL" id="CWKI01000011">
    <property type="protein sequence ID" value="CTR09847.1"/>
    <property type="molecule type" value="Genomic_DNA"/>
</dbReference>
<reference evidence="3 5" key="1">
    <citation type="submission" date="2015-07" db="EMBL/GenBank/DDBJ databases">
        <authorList>
            <person name="Cajimat M.N.B."/>
            <person name="Milazzo M.L."/>
            <person name="Fulhorst C.F."/>
        </authorList>
    </citation>
    <scope>NUCLEOTIDE SEQUENCE [LARGE SCALE GENOMIC DNA]</scope>
    <source>
        <strain evidence="3">Single colony</strain>
    </source>
</reference>
<dbReference type="InterPro" id="IPR038966">
    <property type="entry name" value="TMA17"/>
</dbReference>
<proteinExistence type="predicted"/>
<feature type="coiled-coil region" evidence="1">
    <location>
        <begin position="29"/>
        <end position="85"/>
    </location>
</feature>
<keyword evidence="5" id="KW-1185">Reference proteome</keyword>
<gene>
    <name evidence="3" type="primary">FGENESH: predicted gene_11.204</name>
    <name evidence="4" type="ORF">AAT19DRAFT_9917</name>
    <name evidence="3" type="ORF">BN2166_0057080</name>
</gene>
<name>A0A0K3CMB8_RHOTO</name>
<evidence type="ECO:0000313" key="5">
    <source>
        <dbReference type="Proteomes" id="UP000199069"/>
    </source>
</evidence>
<protein>
    <submittedName>
        <fullName evidence="3">Uncharacterized protein</fullName>
    </submittedName>
</protein>
<evidence type="ECO:0000256" key="2">
    <source>
        <dbReference type="SAM" id="MobiDB-lite"/>
    </source>
</evidence>
<sequence>MVDYVPRHAQPVTLAQLRLIEADSLVPEIARLENSIAHLDRSNQELRDAVREEQAGTDGVDEDAVREFEAAIQENEETIAAQHERITMIRLALEEKIGVDAANPHYQPASQARGQANGAERNHQVNGINQAMGVQDGSTNAGVRATSADDATHGAAQQADAAGDGMYL</sequence>
<keyword evidence="1" id="KW-0175">Coiled coil</keyword>
<evidence type="ECO:0000313" key="3">
    <source>
        <dbReference type="EMBL" id="CTR09847.1"/>
    </source>
</evidence>
<feature type="region of interest" description="Disordered" evidence="2">
    <location>
        <begin position="134"/>
        <end position="168"/>
    </location>
</feature>
<dbReference type="OMA" id="MGPHYDV"/>
<dbReference type="GO" id="GO:0030674">
    <property type="term" value="F:protein-macromolecule adaptor activity"/>
    <property type="evidence" value="ECO:0007669"/>
    <property type="project" value="TreeGrafter"/>
</dbReference>
<feature type="compositionally biased region" description="Low complexity" evidence="2">
    <location>
        <begin position="153"/>
        <end position="168"/>
    </location>
</feature>
<dbReference type="Proteomes" id="UP000199069">
    <property type="component" value="Unassembled WGS sequence"/>
</dbReference>
<evidence type="ECO:0000313" key="4">
    <source>
        <dbReference type="EMBL" id="PRQ71802.1"/>
    </source>
</evidence>
<evidence type="ECO:0000256" key="1">
    <source>
        <dbReference type="SAM" id="Coils"/>
    </source>
</evidence>
<dbReference type="GO" id="GO:0070682">
    <property type="term" value="P:proteasome regulatory particle assembly"/>
    <property type="evidence" value="ECO:0007669"/>
    <property type="project" value="InterPro"/>
</dbReference>
<evidence type="ECO:0000313" key="6">
    <source>
        <dbReference type="Proteomes" id="UP000239560"/>
    </source>
</evidence>